<organism evidence="1 2">
    <name type="scientific">Candidatus Epulonipiscium fishelsonii</name>
    <dbReference type="NCBI Taxonomy" id="77094"/>
    <lineage>
        <taxon>Bacteria</taxon>
        <taxon>Bacillati</taxon>
        <taxon>Bacillota</taxon>
        <taxon>Clostridia</taxon>
        <taxon>Lachnospirales</taxon>
        <taxon>Lachnospiraceae</taxon>
        <taxon>Candidatus Epulonipiscium</taxon>
    </lineage>
</organism>
<dbReference type="Proteomes" id="UP000188605">
    <property type="component" value="Unassembled WGS sequence"/>
</dbReference>
<evidence type="ECO:0000313" key="1">
    <source>
        <dbReference type="EMBL" id="ONI38476.1"/>
    </source>
</evidence>
<evidence type="ECO:0000313" key="2">
    <source>
        <dbReference type="Proteomes" id="UP000188605"/>
    </source>
</evidence>
<reference evidence="1" key="1">
    <citation type="submission" date="2016-08" db="EMBL/GenBank/DDBJ databases">
        <authorList>
            <person name="Ngugi D.K."/>
            <person name="Miyake S."/>
            <person name="Stingl U."/>
        </authorList>
    </citation>
    <scope>NUCLEOTIDE SEQUENCE</scope>
    <source>
        <strain evidence="1">SCG-B11WGA-EpuloA1</strain>
    </source>
</reference>
<gene>
    <name evidence="1" type="ORF">AN396_10605</name>
</gene>
<protein>
    <submittedName>
        <fullName evidence="1">Peptide ABC transporter permease</fullName>
    </submittedName>
</protein>
<accession>A0ACC8X980</accession>
<dbReference type="EMBL" id="LJDB01000087">
    <property type="protein sequence ID" value="ONI38476.1"/>
    <property type="molecule type" value="Genomic_DNA"/>
</dbReference>
<name>A0ACC8X980_9FIRM</name>
<comment type="caution">
    <text evidence="1">The sequence shown here is derived from an EMBL/GenBank/DDBJ whole genome shotgun (WGS) entry which is preliminary data.</text>
</comment>
<keyword evidence="2" id="KW-1185">Reference proteome</keyword>
<proteinExistence type="predicted"/>
<sequence>MNQWTPISSEETQGNQPTRKSLTYWQDVWRRLRQNVMAMTGLVMILIISGLAIFGPMFSPYSYSEQNLQLANIAPQIEITKITDKDYVFVHNEYRLVSVTADGKFIGAPEVVDENKINRYITYNIDGKEVKFDYSLAMSNRKKGQKVTEEEENADMKTKYDIFVDGEKIDKYDTKIVLNKTNIMGTDTLGRDVWTRVLYGARISLTVGLVASVVNLCVGVVYGGIAGYEGGKVDNIMMRIVDIISSVPLLLIVILLMVIIEPGLKTIIITIGMVYWVGMARLVRGQVLSLKEQEFVLAARALGVTKSKIIIKHLIPNAIGPIVVSMMMSIPSAIFTEAFLSFIGLGVSAPEASWGTLANDALGGIRSYPYQLIIPSIAIALTMFAFNFLGDGLRDALDPRLRK</sequence>